<reference evidence="2 3" key="1">
    <citation type="submission" date="2019-03" db="EMBL/GenBank/DDBJ databases">
        <title>Pragia sp. nov. isolated from the gut tract of Carduelis flavirostris.</title>
        <authorList>
            <person name="Ge Y."/>
        </authorList>
    </citation>
    <scope>NUCLEOTIDE SEQUENCE [LARGE SCALE GENOMIC DNA]</scope>
    <source>
        <strain evidence="2 3">CF-458</strain>
    </source>
</reference>
<accession>A0A411WQ58</accession>
<dbReference type="EMBL" id="CP034752">
    <property type="protein sequence ID" value="QBH98393.1"/>
    <property type="molecule type" value="Genomic_DNA"/>
</dbReference>
<feature type="domain" description="Tli3-like" evidence="1">
    <location>
        <begin position="41"/>
        <end position="164"/>
    </location>
</feature>
<name>A0A411WQ58_9GAMM</name>
<dbReference type="AlphaFoldDB" id="A0A411WQ58"/>
<proteinExistence type="predicted"/>
<dbReference type="OrthoDB" id="7065968at2"/>
<dbReference type="Pfam" id="PF24316">
    <property type="entry name" value="Tli3"/>
    <property type="match status" value="1"/>
</dbReference>
<protein>
    <recommendedName>
        <fullName evidence="1">Tli3-like domain-containing protein</fullName>
    </recommendedName>
</protein>
<dbReference type="Proteomes" id="UP000293154">
    <property type="component" value="Chromosome"/>
</dbReference>
<evidence type="ECO:0000259" key="1">
    <source>
        <dbReference type="Pfam" id="PF24316"/>
    </source>
</evidence>
<dbReference type="PROSITE" id="PS51257">
    <property type="entry name" value="PROKAR_LIPOPROTEIN"/>
    <property type="match status" value="1"/>
</dbReference>
<sequence length="286" mass="32959">MTGIVKKRQLWSGLATIFLSFLLLGCDQSDTDKKEHGKYLPQVIFQLDNDRFLTLENYENCEGGKVWYNDTGKALRHELSEDILYYQGKVFFENSDPDIVVLPKALRQYHCNNRGVCWESFLSYSVDGGNSFSGLPYGIGGSGSHMHMSRDFAIIVNDEKLYVVKYMHKRDYHCESTDKPCDGIQSVAFFDVDEFVISKTEQEPEHDPDKVRGSKTPHLSKHKQYGLSVYSDGTFSGHNYDYQTRVNRYQDEFPEQYVPLIRQAIEQHNNPTPYAVCDMAKAKKRN</sequence>
<keyword evidence="3" id="KW-1185">Reference proteome</keyword>
<dbReference type="InterPro" id="IPR057562">
    <property type="entry name" value="Tli3-like_dom"/>
</dbReference>
<organism evidence="2 3">
    <name type="scientific">Limnobaculum zhutongyuii</name>
    <dbReference type="NCBI Taxonomy" id="2498113"/>
    <lineage>
        <taxon>Bacteria</taxon>
        <taxon>Pseudomonadati</taxon>
        <taxon>Pseudomonadota</taxon>
        <taxon>Gammaproteobacteria</taxon>
        <taxon>Enterobacterales</taxon>
        <taxon>Budviciaceae</taxon>
        <taxon>Limnobaculum</taxon>
    </lineage>
</organism>
<dbReference type="RefSeq" id="WP_130593318.1">
    <property type="nucleotide sequence ID" value="NZ_CP034752.1"/>
</dbReference>
<evidence type="ECO:0000313" key="2">
    <source>
        <dbReference type="EMBL" id="QBH98393.1"/>
    </source>
</evidence>
<evidence type="ECO:0000313" key="3">
    <source>
        <dbReference type="Proteomes" id="UP000293154"/>
    </source>
</evidence>
<gene>
    <name evidence="2" type="ORF">EKN56_19540</name>
</gene>
<dbReference type="KEGG" id="prag:EKN56_19540"/>